<dbReference type="EMBL" id="WNHU01000341">
    <property type="protein sequence ID" value="MTV44431.1"/>
    <property type="molecule type" value="Genomic_DNA"/>
</dbReference>
<accession>A0A7X3BZA1</accession>
<evidence type="ECO:0000259" key="1">
    <source>
        <dbReference type="Pfam" id="PF05342"/>
    </source>
</evidence>
<dbReference type="Gene3D" id="2.160.20.110">
    <property type="match status" value="1"/>
</dbReference>
<feature type="non-terminal residue" evidence="2">
    <location>
        <position position="150"/>
    </location>
</feature>
<evidence type="ECO:0000313" key="3">
    <source>
        <dbReference type="Proteomes" id="UP000467349"/>
    </source>
</evidence>
<dbReference type="Pfam" id="PF05342">
    <property type="entry name" value="Peptidase_M26_N"/>
    <property type="match status" value="1"/>
</dbReference>
<feature type="domain" description="Peptidase M26 N-terminal" evidence="1">
    <location>
        <begin position="2"/>
        <end position="149"/>
    </location>
</feature>
<proteinExistence type="predicted"/>
<dbReference type="GO" id="GO:0016020">
    <property type="term" value="C:membrane"/>
    <property type="evidence" value="ECO:0007669"/>
    <property type="project" value="InterPro"/>
</dbReference>
<organism evidence="2 3">
    <name type="scientific">Streptococcus pneumoniae</name>
    <dbReference type="NCBI Taxonomy" id="1313"/>
    <lineage>
        <taxon>Bacteria</taxon>
        <taxon>Bacillati</taxon>
        <taxon>Bacillota</taxon>
        <taxon>Bacilli</taxon>
        <taxon>Lactobacillales</taxon>
        <taxon>Streptococcaceae</taxon>
        <taxon>Streptococcus</taxon>
    </lineage>
</organism>
<comment type="caution">
    <text evidence="2">The sequence shown here is derived from an EMBL/GenBank/DDBJ whole genome shotgun (WGS) entry which is preliminary data.</text>
</comment>
<dbReference type="InterPro" id="IPR008006">
    <property type="entry name" value="Peptidase_M26_N_dom"/>
</dbReference>
<dbReference type="RefSeq" id="WP_155474340.1">
    <property type="nucleotide sequence ID" value="NZ_WNHU01000341.1"/>
</dbReference>
<dbReference type="Proteomes" id="UP000467349">
    <property type="component" value="Unassembled WGS sequence"/>
</dbReference>
<sequence length="150" mass="16827">SNIEDTTKDGKVVYKITARLEHLKQSVDNQYQDNFTYYLPKVVQNDGPIYTSFKKLVTDMNSRPDGTFILGATMNAREFELGENQESYVTKNFTGTLIGSHQGKHYAIYNLKKPLFNTLNNAAIQDLTLKDVNISGKNHVASVAMEATNS</sequence>
<dbReference type="GO" id="GO:0004222">
    <property type="term" value="F:metalloendopeptidase activity"/>
    <property type="evidence" value="ECO:0007669"/>
    <property type="project" value="InterPro"/>
</dbReference>
<dbReference type="AlphaFoldDB" id="A0A7X3BZA1"/>
<protein>
    <recommendedName>
        <fullName evidence="1">Peptidase M26 N-terminal domain-containing protein</fullName>
    </recommendedName>
</protein>
<dbReference type="GO" id="GO:0008270">
    <property type="term" value="F:zinc ion binding"/>
    <property type="evidence" value="ECO:0007669"/>
    <property type="project" value="InterPro"/>
</dbReference>
<name>A0A7X3BZA1_STREE</name>
<feature type="non-terminal residue" evidence="2">
    <location>
        <position position="1"/>
    </location>
</feature>
<reference evidence="2 3" key="1">
    <citation type="submission" date="2019-11" db="EMBL/GenBank/DDBJ databases">
        <title>Growth characteristics of pneumococcus vary with the chemical composition of the capsule and with environmental conditions.</title>
        <authorList>
            <person name="Tothpal A."/>
            <person name="Desobry K."/>
            <person name="Joshi S."/>
            <person name="Wyllie A.L."/>
            <person name="Weinberger D.M."/>
        </authorList>
    </citation>
    <scope>NUCLEOTIDE SEQUENCE [LARGE SCALE GENOMIC DNA]</scope>
    <source>
        <strain evidence="3">pnumococcus09N</strain>
    </source>
</reference>
<evidence type="ECO:0000313" key="2">
    <source>
        <dbReference type="EMBL" id="MTV44431.1"/>
    </source>
</evidence>
<gene>
    <name evidence="2" type="ORF">GM545_12845</name>
</gene>